<dbReference type="Pfam" id="PF13511">
    <property type="entry name" value="DUF4124"/>
    <property type="match status" value="1"/>
</dbReference>
<evidence type="ECO:0000313" key="5">
    <source>
        <dbReference type="Proteomes" id="UP000248146"/>
    </source>
</evidence>
<feature type="signal peptide" evidence="2">
    <location>
        <begin position="1"/>
        <end position="20"/>
    </location>
</feature>
<evidence type="ECO:0000313" key="4">
    <source>
        <dbReference type="EMBL" id="PYC20514.1"/>
    </source>
</evidence>
<sequence>MRRMILACSVLLALSTGATAGQIYKWVDAQGNVHFGSQPPEGQQAAEVNPNITQPKLSSEKKPQAAAPAEDSEQESIDAKVKEDVAKQEAERKKYCETVRTNLSQLQNNPRVRVEEKGEVRRLTEEERQARIAETEKAIAENCK</sequence>
<comment type="caution">
    <text evidence="4">The sequence shown here is derived from an EMBL/GenBank/DDBJ whole genome shotgun (WGS) entry which is preliminary data.</text>
</comment>
<reference evidence="4 5" key="1">
    <citation type="submission" date="2018-06" db="EMBL/GenBank/DDBJ databases">
        <title>Pseudomonas diversity within urban Lake Michigan freshwaters.</title>
        <authorList>
            <person name="Batrich M."/>
            <person name="Hatzopoulos T."/>
            <person name="Putonti C."/>
        </authorList>
    </citation>
    <scope>NUCLEOTIDE SEQUENCE [LARGE SCALE GENOMIC DNA]</scope>
    <source>
        <strain evidence="4 5">MB-090714</strain>
    </source>
</reference>
<accession>A0A2V4KR73</accession>
<evidence type="ECO:0000256" key="1">
    <source>
        <dbReference type="SAM" id="MobiDB-lite"/>
    </source>
</evidence>
<evidence type="ECO:0000256" key="2">
    <source>
        <dbReference type="SAM" id="SignalP"/>
    </source>
</evidence>
<keyword evidence="2" id="KW-0732">Signal</keyword>
<feature type="region of interest" description="Disordered" evidence="1">
    <location>
        <begin position="35"/>
        <end position="85"/>
    </location>
</feature>
<dbReference type="RefSeq" id="WP_110683879.1">
    <property type="nucleotide sequence ID" value="NZ_QJRX01000010.1"/>
</dbReference>
<dbReference type="AlphaFoldDB" id="A0A2V4KR73"/>
<evidence type="ECO:0000259" key="3">
    <source>
        <dbReference type="Pfam" id="PF13511"/>
    </source>
</evidence>
<feature type="domain" description="DUF4124" evidence="3">
    <location>
        <begin position="11"/>
        <end position="57"/>
    </location>
</feature>
<dbReference type="EMBL" id="QJRX01000010">
    <property type="protein sequence ID" value="PYC20514.1"/>
    <property type="molecule type" value="Genomic_DNA"/>
</dbReference>
<dbReference type="InterPro" id="IPR025392">
    <property type="entry name" value="DUF4124"/>
</dbReference>
<protein>
    <submittedName>
        <fullName evidence="4">DUF4124 domain-containing protein</fullName>
    </submittedName>
</protein>
<dbReference type="Proteomes" id="UP000248146">
    <property type="component" value="Unassembled WGS sequence"/>
</dbReference>
<dbReference type="OrthoDB" id="7068596at2"/>
<feature type="chain" id="PRO_5016025556" evidence="2">
    <location>
        <begin position="21"/>
        <end position="144"/>
    </location>
</feature>
<proteinExistence type="predicted"/>
<name>A0A2V4KR73_AQUAC</name>
<gene>
    <name evidence="4" type="ORF">DMO17_18185</name>
</gene>
<organism evidence="4 5">
    <name type="scientific">Aquipseudomonas alcaligenes</name>
    <name type="common">Pseudomonas alcaligenes</name>
    <dbReference type="NCBI Taxonomy" id="43263"/>
    <lineage>
        <taxon>Bacteria</taxon>
        <taxon>Pseudomonadati</taxon>
        <taxon>Pseudomonadota</taxon>
        <taxon>Gammaproteobacteria</taxon>
        <taxon>Pseudomonadales</taxon>
        <taxon>Pseudomonadaceae</taxon>
        <taxon>Aquipseudomonas</taxon>
    </lineage>
</organism>